<keyword evidence="1" id="KW-0472">Membrane</keyword>
<feature type="transmembrane region" description="Helical" evidence="1">
    <location>
        <begin position="107"/>
        <end position="127"/>
    </location>
</feature>
<evidence type="ECO:0000313" key="2">
    <source>
        <dbReference type="EMBL" id="MFE9597321.1"/>
    </source>
</evidence>
<sequence length="130" mass="14536">MSIFKGLNWWQRVVLVACLCALALPLWFAARNVHRFVDGDRTITEGYVHCESNDRCTGTWRLPDGHQGRGKIAGLAFEYDEEQVTGIPLYAGRDWAVTERSDLAYHAAYEFAGAAIGAALILSVAWFKSR</sequence>
<proteinExistence type="predicted"/>
<keyword evidence="3" id="KW-1185">Reference proteome</keyword>
<protein>
    <recommendedName>
        <fullName evidence="4">DUF3592 domain-containing protein</fullName>
    </recommendedName>
</protein>
<accession>A0ABW6LTU6</accession>
<evidence type="ECO:0008006" key="4">
    <source>
        <dbReference type="Google" id="ProtNLM"/>
    </source>
</evidence>
<dbReference type="EMBL" id="JBIAHM010000001">
    <property type="protein sequence ID" value="MFE9597321.1"/>
    <property type="molecule type" value="Genomic_DNA"/>
</dbReference>
<organism evidence="2 3">
    <name type="scientific">Streptomyces hokutonensis</name>
    <dbReference type="NCBI Taxonomy" id="1306990"/>
    <lineage>
        <taxon>Bacteria</taxon>
        <taxon>Bacillati</taxon>
        <taxon>Actinomycetota</taxon>
        <taxon>Actinomycetes</taxon>
        <taxon>Kitasatosporales</taxon>
        <taxon>Streptomycetaceae</taxon>
        <taxon>Streptomyces</taxon>
    </lineage>
</organism>
<keyword evidence="1" id="KW-1133">Transmembrane helix</keyword>
<feature type="transmembrane region" description="Helical" evidence="1">
    <location>
        <begin position="12"/>
        <end position="30"/>
    </location>
</feature>
<comment type="caution">
    <text evidence="2">The sequence shown here is derived from an EMBL/GenBank/DDBJ whole genome shotgun (WGS) entry which is preliminary data.</text>
</comment>
<keyword evidence="1" id="KW-0812">Transmembrane</keyword>
<dbReference type="RefSeq" id="WP_388101861.1">
    <property type="nucleotide sequence ID" value="NZ_JBIAHM010000001.1"/>
</dbReference>
<evidence type="ECO:0000313" key="3">
    <source>
        <dbReference type="Proteomes" id="UP001601303"/>
    </source>
</evidence>
<evidence type="ECO:0000256" key="1">
    <source>
        <dbReference type="SAM" id="Phobius"/>
    </source>
</evidence>
<dbReference type="Proteomes" id="UP001601303">
    <property type="component" value="Unassembled WGS sequence"/>
</dbReference>
<gene>
    <name evidence="2" type="ORF">ACFYNQ_01940</name>
</gene>
<reference evidence="2 3" key="1">
    <citation type="submission" date="2024-10" db="EMBL/GenBank/DDBJ databases">
        <title>The Natural Products Discovery Center: Release of the First 8490 Sequenced Strains for Exploring Actinobacteria Biosynthetic Diversity.</title>
        <authorList>
            <person name="Kalkreuter E."/>
            <person name="Kautsar S.A."/>
            <person name="Yang D."/>
            <person name="Bader C.D."/>
            <person name="Teijaro C.N."/>
            <person name="Fluegel L."/>
            <person name="Davis C.M."/>
            <person name="Simpson J.R."/>
            <person name="Lauterbach L."/>
            <person name="Steele A.D."/>
            <person name="Gui C."/>
            <person name="Meng S."/>
            <person name="Li G."/>
            <person name="Viehrig K."/>
            <person name="Ye F."/>
            <person name="Su P."/>
            <person name="Kiefer A.F."/>
            <person name="Nichols A."/>
            <person name="Cepeda A.J."/>
            <person name="Yan W."/>
            <person name="Fan B."/>
            <person name="Jiang Y."/>
            <person name="Adhikari A."/>
            <person name="Zheng C.-J."/>
            <person name="Schuster L."/>
            <person name="Cowan T.M."/>
            <person name="Smanski M.J."/>
            <person name="Chevrette M.G."/>
            <person name="De Carvalho L.P.S."/>
            <person name="Shen B."/>
        </authorList>
    </citation>
    <scope>NUCLEOTIDE SEQUENCE [LARGE SCALE GENOMIC DNA]</scope>
    <source>
        <strain evidence="2 3">NPDC006488</strain>
    </source>
</reference>
<name>A0ABW6LTU6_9ACTN</name>